<accession>W4V375</accession>
<keyword evidence="6 8" id="KW-1133">Transmembrane helix</keyword>
<dbReference type="SUPFAM" id="SSF161098">
    <property type="entry name" value="MetI-like"/>
    <property type="match status" value="1"/>
</dbReference>
<keyword evidence="11" id="KW-1185">Reference proteome</keyword>
<dbReference type="PANTHER" id="PTHR30614">
    <property type="entry name" value="MEMBRANE COMPONENT OF AMINO ACID ABC TRANSPORTER"/>
    <property type="match status" value="1"/>
</dbReference>
<dbReference type="GO" id="GO:0022857">
    <property type="term" value="F:transmembrane transporter activity"/>
    <property type="evidence" value="ECO:0007669"/>
    <property type="project" value="InterPro"/>
</dbReference>
<dbReference type="EMBL" id="BAVR01000008">
    <property type="protein sequence ID" value="GAE87577.1"/>
    <property type="molecule type" value="Genomic_DNA"/>
</dbReference>
<name>W4V375_9FIRM</name>
<dbReference type="NCBIfam" id="TIGR01726">
    <property type="entry name" value="HEQRo_perm_3TM"/>
    <property type="match status" value="1"/>
</dbReference>
<proteinExistence type="predicted"/>
<evidence type="ECO:0000256" key="3">
    <source>
        <dbReference type="ARBA" id="ARBA00022475"/>
    </source>
</evidence>
<evidence type="ECO:0000256" key="5">
    <source>
        <dbReference type="ARBA" id="ARBA00022970"/>
    </source>
</evidence>
<gene>
    <name evidence="10" type="ORF">JCM21531_958</name>
</gene>
<evidence type="ECO:0000313" key="11">
    <source>
        <dbReference type="Proteomes" id="UP000019109"/>
    </source>
</evidence>
<keyword evidence="2" id="KW-0813">Transport</keyword>
<evidence type="ECO:0000256" key="4">
    <source>
        <dbReference type="ARBA" id="ARBA00022692"/>
    </source>
</evidence>
<keyword evidence="7 8" id="KW-0472">Membrane</keyword>
<dbReference type="InterPro" id="IPR010065">
    <property type="entry name" value="AA_ABC_transptr_permease_3TM"/>
</dbReference>
<feature type="domain" description="ABC transmembrane type-1" evidence="9">
    <location>
        <begin position="28"/>
        <end position="120"/>
    </location>
</feature>
<dbReference type="STRING" id="1294263.JCM21531_958"/>
<comment type="caution">
    <text evidence="10">The sequence shown here is derived from an EMBL/GenBank/DDBJ whole genome shotgun (WGS) entry which is preliminary data.</text>
</comment>
<organism evidence="10 11">
    <name type="scientific">Acetivibrio straminisolvens JCM 21531</name>
    <dbReference type="NCBI Taxonomy" id="1294263"/>
    <lineage>
        <taxon>Bacteria</taxon>
        <taxon>Bacillati</taxon>
        <taxon>Bacillota</taxon>
        <taxon>Clostridia</taxon>
        <taxon>Eubacteriales</taxon>
        <taxon>Oscillospiraceae</taxon>
        <taxon>Acetivibrio</taxon>
    </lineage>
</organism>
<evidence type="ECO:0000259" key="9">
    <source>
        <dbReference type="PROSITE" id="PS50928"/>
    </source>
</evidence>
<sequence length="120" mass="13378">MGNFDKKLIKFWEIFYKNNGYTKVLVGLKNTIYIAVLGLMLGIIIGTLIAAVKVMPKYKRLPKILNGICDFYVGLFRGTPVVVQLLVAYYVVLPLLGMNLSALTVCILVFGLTAVLMFLK</sequence>
<dbReference type="RefSeq" id="WP_369347561.1">
    <property type="nucleotide sequence ID" value="NZ_BAVR01000008.1"/>
</dbReference>
<evidence type="ECO:0000313" key="10">
    <source>
        <dbReference type="EMBL" id="GAE87577.1"/>
    </source>
</evidence>
<reference evidence="10" key="1">
    <citation type="journal article" date="2014" name="Genome Announc.">
        <title>Draft Genome Sequence of Clostridium straminisolvens Strain JCM 21531T, Isolated from a Cellulose-Degrading Bacterial Community.</title>
        <authorList>
            <person name="Yuki M."/>
            <person name="Oshima K."/>
            <person name="Suda W."/>
            <person name="Sakamoto M."/>
            <person name="Kitamura K."/>
            <person name="Iida T."/>
            <person name="Hattori M."/>
            <person name="Ohkuma M."/>
        </authorList>
    </citation>
    <scope>NUCLEOTIDE SEQUENCE [LARGE SCALE GENOMIC DNA]</scope>
    <source>
        <strain evidence="10">JCM 21531</strain>
    </source>
</reference>
<evidence type="ECO:0000256" key="1">
    <source>
        <dbReference type="ARBA" id="ARBA00004651"/>
    </source>
</evidence>
<evidence type="ECO:0000256" key="6">
    <source>
        <dbReference type="ARBA" id="ARBA00022989"/>
    </source>
</evidence>
<protein>
    <submittedName>
        <fullName evidence="10">Polar amino acid ABC transporter</fullName>
    </submittedName>
</protein>
<feature type="transmembrane region" description="Helical" evidence="8">
    <location>
        <begin position="32"/>
        <end position="52"/>
    </location>
</feature>
<dbReference type="PROSITE" id="PS50928">
    <property type="entry name" value="ABC_TM1"/>
    <property type="match status" value="1"/>
</dbReference>
<dbReference type="AlphaFoldDB" id="W4V375"/>
<dbReference type="InterPro" id="IPR000515">
    <property type="entry name" value="MetI-like"/>
</dbReference>
<evidence type="ECO:0000256" key="8">
    <source>
        <dbReference type="SAM" id="Phobius"/>
    </source>
</evidence>
<dbReference type="Proteomes" id="UP000019109">
    <property type="component" value="Unassembled WGS sequence"/>
</dbReference>
<keyword evidence="5" id="KW-0029">Amino-acid transport</keyword>
<comment type="subcellular location">
    <subcellularLocation>
        <location evidence="1">Cell membrane</location>
        <topology evidence="1">Multi-pass membrane protein</topology>
    </subcellularLocation>
</comment>
<keyword evidence="3" id="KW-1003">Cell membrane</keyword>
<feature type="transmembrane region" description="Helical" evidence="8">
    <location>
        <begin position="98"/>
        <end position="119"/>
    </location>
</feature>
<dbReference type="InterPro" id="IPR043429">
    <property type="entry name" value="ArtM/GltK/GlnP/TcyL/YhdX-like"/>
</dbReference>
<dbReference type="GO" id="GO:0006865">
    <property type="term" value="P:amino acid transport"/>
    <property type="evidence" value="ECO:0007669"/>
    <property type="project" value="UniProtKB-KW"/>
</dbReference>
<feature type="transmembrane region" description="Helical" evidence="8">
    <location>
        <begin position="64"/>
        <end position="92"/>
    </location>
</feature>
<dbReference type="GO" id="GO:0043190">
    <property type="term" value="C:ATP-binding cassette (ABC) transporter complex"/>
    <property type="evidence" value="ECO:0007669"/>
    <property type="project" value="InterPro"/>
</dbReference>
<dbReference type="InterPro" id="IPR035906">
    <property type="entry name" value="MetI-like_sf"/>
</dbReference>
<keyword evidence="4 8" id="KW-0812">Transmembrane</keyword>
<evidence type="ECO:0000256" key="2">
    <source>
        <dbReference type="ARBA" id="ARBA00022448"/>
    </source>
</evidence>
<dbReference type="PANTHER" id="PTHR30614:SF0">
    <property type="entry name" value="L-CYSTINE TRANSPORT SYSTEM PERMEASE PROTEIN TCYL"/>
    <property type="match status" value="1"/>
</dbReference>
<evidence type="ECO:0000256" key="7">
    <source>
        <dbReference type="ARBA" id="ARBA00023136"/>
    </source>
</evidence>
<dbReference type="Gene3D" id="1.10.3720.10">
    <property type="entry name" value="MetI-like"/>
    <property type="match status" value="1"/>
</dbReference>